<name>A0A094WHK3_9BACT</name>
<dbReference type="Proteomes" id="UP000029452">
    <property type="component" value="Unassembled WGS sequence"/>
</dbReference>
<evidence type="ECO:0000313" key="1">
    <source>
        <dbReference type="EMBL" id="KGA95172.1"/>
    </source>
</evidence>
<sequence length="38" mass="4222">MAAIKTAIRFLRASWVNHMAELPFPFPGNRISGHGRNG</sequence>
<evidence type="ECO:0000313" key="2">
    <source>
        <dbReference type="Proteomes" id="UP000029452"/>
    </source>
</evidence>
<comment type="caution">
    <text evidence="1">The sequence shown here is derived from an EMBL/GenBank/DDBJ whole genome shotgun (WGS) entry which is preliminary data.</text>
</comment>
<organism evidence="1 2">
    <name type="scientific">Leptospirillum ferriphilum</name>
    <dbReference type="NCBI Taxonomy" id="178606"/>
    <lineage>
        <taxon>Bacteria</taxon>
        <taxon>Pseudomonadati</taxon>
        <taxon>Nitrospirota</taxon>
        <taxon>Nitrospiria</taxon>
        <taxon>Nitrospirales</taxon>
        <taxon>Nitrospiraceae</taxon>
        <taxon>Leptospirillum</taxon>
    </lineage>
</organism>
<proteinExistence type="predicted"/>
<accession>A0A094WHK3</accession>
<dbReference type="EMBL" id="JPGK01000001">
    <property type="protein sequence ID" value="KGA95172.1"/>
    <property type="molecule type" value="Genomic_DNA"/>
</dbReference>
<dbReference type="AlphaFoldDB" id="A0A094WHK3"/>
<reference evidence="1 2" key="1">
    <citation type="submission" date="2014-06" db="EMBL/GenBank/DDBJ databases">
        <title>Draft genome sequence of iron oxidizing acidophile Leptospirillum ferriphilum DSM14647.</title>
        <authorList>
            <person name="Cardenas J.P."/>
            <person name="Lazcano M."/>
            <person name="Ossandon F.J."/>
            <person name="Corbett M."/>
            <person name="Holmes D.S."/>
            <person name="Watkin E."/>
        </authorList>
    </citation>
    <scope>NUCLEOTIDE SEQUENCE [LARGE SCALE GENOMIC DNA]</scope>
    <source>
        <strain evidence="1 2">DSM 14647</strain>
    </source>
</reference>
<protein>
    <submittedName>
        <fullName evidence="1">Uncharacterized protein</fullName>
    </submittedName>
</protein>
<gene>
    <name evidence="1" type="ORF">LptCag_2606</name>
</gene>